<name>A0A3P3VXZ1_9FLAO</name>
<organism evidence="1 2">
    <name type="scientific">Paenimyroides tangerinum</name>
    <dbReference type="NCBI Taxonomy" id="2488728"/>
    <lineage>
        <taxon>Bacteria</taxon>
        <taxon>Pseudomonadati</taxon>
        <taxon>Bacteroidota</taxon>
        <taxon>Flavobacteriia</taxon>
        <taxon>Flavobacteriales</taxon>
        <taxon>Flavobacteriaceae</taxon>
        <taxon>Paenimyroides</taxon>
    </lineage>
</organism>
<comment type="caution">
    <text evidence="1">The sequence shown here is derived from an EMBL/GenBank/DDBJ whole genome shotgun (WGS) entry which is preliminary data.</text>
</comment>
<keyword evidence="2" id="KW-1185">Reference proteome</keyword>
<dbReference type="AlphaFoldDB" id="A0A3P3VXZ1"/>
<dbReference type="EMBL" id="RQVQ01000068">
    <property type="protein sequence ID" value="RRJ86898.1"/>
    <property type="molecule type" value="Genomic_DNA"/>
</dbReference>
<gene>
    <name evidence="1" type="ORF">EG240_15705</name>
</gene>
<dbReference type="Gene3D" id="1.20.120.1550">
    <property type="entry name" value="Protein of unknown function DUF5063"/>
    <property type="match status" value="1"/>
</dbReference>
<dbReference type="OrthoDB" id="2882299at2"/>
<reference evidence="1 2" key="1">
    <citation type="submission" date="2018-11" db="EMBL/GenBank/DDBJ databases">
        <title>Flavobacterium sp. nov., YIM 102701-2 draft genome.</title>
        <authorList>
            <person name="Li G."/>
            <person name="Jiang Y."/>
        </authorList>
    </citation>
    <scope>NUCLEOTIDE SEQUENCE [LARGE SCALE GENOMIC DNA]</scope>
    <source>
        <strain evidence="1 2">YIM 102701-2</strain>
    </source>
</reference>
<evidence type="ECO:0000313" key="1">
    <source>
        <dbReference type="EMBL" id="RRJ86898.1"/>
    </source>
</evidence>
<protein>
    <submittedName>
        <fullName evidence="1">DUF5063 domain-containing protein</fullName>
    </submittedName>
</protein>
<dbReference type="InterPro" id="IPR038312">
    <property type="entry name" value="DUF5063_sf"/>
</dbReference>
<sequence>MKQLSTEITELLNKKSTTDFLTAARQFVTLLENDELNQETFYKDSHKALSELYKTALVLETVELIYSEPESKFDEIDRDELRKMNKNLISNLGKDCFYWEIFDPTYTEQNGKTEQGWEITDKDPTQGWLVDDFADIYADLKEELTKIDQIGTDEAVEDALWQLKFGLKHHWGNHCINAMRALHYLWYDGKTAMLNEQDEEKYCG</sequence>
<accession>A0A3P3VXZ1</accession>
<evidence type="ECO:0000313" key="2">
    <source>
        <dbReference type="Proteomes" id="UP000275719"/>
    </source>
</evidence>
<dbReference type="RefSeq" id="WP_125020283.1">
    <property type="nucleotide sequence ID" value="NZ_RQVQ01000068.1"/>
</dbReference>
<proteinExistence type="predicted"/>
<dbReference type="Proteomes" id="UP000275719">
    <property type="component" value="Unassembled WGS sequence"/>
</dbReference>
<dbReference type="Pfam" id="PF16702">
    <property type="entry name" value="DUF5063"/>
    <property type="match status" value="1"/>
</dbReference>
<dbReference type="InterPro" id="IPR032025">
    <property type="entry name" value="DUF5063"/>
</dbReference>